<feature type="transmembrane region" description="Helical" evidence="10">
    <location>
        <begin position="203"/>
        <end position="223"/>
    </location>
</feature>
<sequence length="548" mass="59919">MTTPAPVPGPAASEGSPGGWYRLTVQAWFVLLLSVIAVLVIVCAMVGASLLHRTTTLTDHLADRVSPARLEAAYVQAALVNQETGVRGYLLTKNPQFLQPYTDGLAEERTRAGRVTALVGDQAQLVADLAAVRAAGDQWRRLYAEPLIAATKAGTPVTEDRVAAGKQAFDHIRALFTIENDHFSSARERARAELSRVQATRDATFGAMLALLLVSGIAVALMLRRAVTRPLNALRAASRAVASGNHDLQIPARGPADISEVARDVETMRRRIVADLQAARRQQDILRRQTADLDAQTIELRRSNSELEQFAYVASHDLQEPLRKIATFCQLIEKRYGDQLDDRGVKYITFAVDGAKRMQVLINDLLTFSRVGRLYDTSKPFSLRQAADKAITNLGSAIEEADARVELPEDLPVVMGDPTLLVMLWQNLLGNAVKFRHPDRAPLIHVGCRRAEDGDMWCLSVTDNGIGILPEFSDKIFVIFQRLHTREAYTGTGIGLALCKKIVEHHGGRIWLDPGHTGGTRFHFTLPALTEAGGTEPGEIALPEGSSV</sequence>
<dbReference type="Pfam" id="PF00512">
    <property type="entry name" value="HisKA"/>
    <property type="match status" value="1"/>
</dbReference>
<dbReference type="InterPro" id="IPR003661">
    <property type="entry name" value="HisK_dim/P_dom"/>
</dbReference>
<dbReference type="SUPFAM" id="SSF47384">
    <property type="entry name" value="Homodimeric domain of signal transducing histidine kinase"/>
    <property type="match status" value="1"/>
</dbReference>
<evidence type="ECO:0000256" key="1">
    <source>
        <dbReference type="ARBA" id="ARBA00000085"/>
    </source>
</evidence>
<dbReference type="InterPro" id="IPR036097">
    <property type="entry name" value="HisK_dim/P_sf"/>
</dbReference>
<dbReference type="Pfam" id="PF02518">
    <property type="entry name" value="HATPase_c"/>
    <property type="match status" value="1"/>
</dbReference>
<feature type="domain" description="Histidine kinase" evidence="11">
    <location>
        <begin position="313"/>
        <end position="530"/>
    </location>
</feature>
<evidence type="ECO:0000256" key="7">
    <source>
        <dbReference type="ARBA" id="ARBA00022777"/>
    </source>
</evidence>
<keyword evidence="9" id="KW-0902">Two-component regulatory system</keyword>
<dbReference type="CDD" id="cd06225">
    <property type="entry name" value="HAMP"/>
    <property type="match status" value="1"/>
</dbReference>
<keyword evidence="4" id="KW-0597">Phosphoprotein</keyword>
<accession>A0ABV9EI53</accession>
<comment type="subcellular location">
    <subcellularLocation>
        <location evidence="2">Cell membrane</location>
    </subcellularLocation>
</comment>
<reference evidence="14" key="1">
    <citation type="journal article" date="2019" name="Int. J. Syst. Evol. Microbiol.">
        <title>The Global Catalogue of Microorganisms (GCM) 10K type strain sequencing project: providing services to taxonomists for standard genome sequencing and annotation.</title>
        <authorList>
            <consortium name="The Broad Institute Genomics Platform"/>
            <consortium name="The Broad Institute Genome Sequencing Center for Infectious Disease"/>
            <person name="Wu L."/>
            <person name="Ma J."/>
        </authorList>
    </citation>
    <scope>NUCLEOTIDE SEQUENCE [LARGE SCALE GENOMIC DNA]</scope>
    <source>
        <strain evidence="14">CCUG 49560</strain>
    </source>
</reference>
<dbReference type="InterPro" id="IPR052162">
    <property type="entry name" value="Sensor_kinase/Photoreceptor"/>
</dbReference>
<dbReference type="CDD" id="cd16921">
    <property type="entry name" value="HATPase_FilI-like"/>
    <property type="match status" value="1"/>
</dbReference>
<dbReference type="PROSITE" id="PS50109">
    <property type="entry name" value="HIS_KIN"/>
    <property type="match status" value="1"/>
</dbReference>
<evidence type="ECO:0000256" key="4">
    <source>
        <dbReference type="ARBA" id="ARBA00022553"/>
    </source>
</evidence>
<dbReference type="Pfam" id="PF05227">
    <property type="entry name" value="CHASE3"/>
    <property type="match status" value="1"/>
</dbReference>
<evidence type="ECO:0000256" key="10">
    <source>
        <dbReference type="SAM" id="Phobius"/>
    </source>
</evidence>
<dbReference type="RefSeq" id="WP_262843330.1">
    <property type="nucleotide sequence ID" value="NZ_JANZYP010000017.1"/>
</dbReference>
<keyword evidence="10" id="KW-0472">Membrane</keyword>
<dbReference type="GO" id="GO:0005524">
    <property type="term" value="F:ATP binding"/>
    <property type="evidence" value="ECO:0007669"/>
    <property type="project" value="UniProtKB-KW"/>
</dbReference>
<dbReference type="InterPro" id="IPR003594">
    <property type="entry name" value="HATPase_dom"/>
</dbReference>
<dbReference type="InterPro" id="IPR004358">
    <property type="entry name" value="Sig_transdc_His_kin-like_C"/>
</dbReference>
<dbReference type="EC" id="2.7.13.3" evidence="3"/>
<keyword evidence="13" id="KW-0547">Nucleotide-binding</keyword>
<name>A0ABV9EI53_9ACTN</name>
<protein>
    <recommendedName>
        <fullName evidence="3">histidine kinase</fullName>
        <ecNumber evidence="3">2.7.13.3</ecNumber>
    </recommendedName>
</protein>
<dbReference type="PANTHER" id="PTHR43304">
    <property type="entry name" value="PHYTOCHROME-LIKE PROTEIN CPH1"/>
    <property type="match status" value="1"/>
</dbReference>
<evidence type="ECO:0000313" key="14">
    <source>
        <dbReference type="Proteomes" id="UP001595891"/>
    </source>
</evidence>
<dbReference type="EMBL" id="JBHSFN010000012">
    <property type="protein sequence ID" value="MFC4588448.1"/>
    <property type="molecule type" value="Genomic_DNA"/>
</dbReference>
<dbReference type="PRINTS" id="PR00344">
    <property type="entry name" value="BCTRLSENSOR"/>
</dbReference>
<evidence type="ECO:0000256" key="9">
    <source>
        <dbReference type="ARBA" id="ARBA00023012"/>
    </source>
</evidence>
<dbReference type="CDD" id="cd00082">
    <property type="entry name" value="HisKA"/>
    <property type="match status" value="1"/>
</dbReference>
<dbReference type="Gene3D" id="3.30.565.10">
    <property type="entry name" value="Histidine kinase-like ATPase, C-terminal domain"/>
    <property type="match status" value="1"/>
</dbReference>
<comment type="caution">
    <text evidence="13">The sequence shown here is derived from an EMBL/GenBank/DDBJ whole genome shotgun (WGS) entry which is preliminary data.</text>
</comment>
<dbReference type="Proteomes" id="UP001595891">
    <property type="component" value="Unassembled WGS sequence"/>
</dbReference>
<dbReference type="SMART" id="SM00304">
    <property type="entry name" value="HAMP"/>
    <property type="match status" value="1"/>
</dbReference>
<dbReference type="InterPro" id="IPR005467">
    <property type="entry name" value="His_kinase_dom"/>
</dbReference>
<proteinExistence type="predicted"/>
<dbReference type="Pfam" id="PF00672">
    <property type="entry name" value="HAMP"/>
    <property type="match status" value="1"/>
</dbReference>
<organism evidence="13 14">
    <name type="scientific">Sphaerisporangium corydalis</name>
    <dbReference type="NCBI Taxonomy" id="1441875"/>
    <lineage>
        <taxon>Bacteria</taxon>
        <taxon>Bacillati</taxon>
        <taxon>Actinomycetota</taxon>
        <taxon>Actinomycetes</taxon>
        <taxon>Streptosporangiales</taxon>
        <taxon>Streptosporangiaceae</taxon>
        <taxon>Sphaerisporangium</taxon>
    </lineage>
</organism>
<evidence type="ECO:0000259" key="11">
    <source>
        <dbReference type="PROSITE" id="PS50109"/>
    </source>
</evidence>
<feature type="domain" description="HAMP" evidence="12">
    <location>
        <begin position="225"/>
        <end position="277"/>
    </location>
</feature>
<dbReference type="SUPFAM" id="SSF158472">
    <property type="entry name" value="HAMP domain-like"/>
    <property type="match status" value="1"/>
</dbReference>
<keyword evidence="7" id="KW-0418">Kinase</keyword>
<evidence type="ECO:0000256" key="3">
    <source>
        <dbReference type="ARBA" id="ARBA00012438"/>
    </source>
</evidence>
<dbReference type="SMART" id="SM00387">
    <property type="entry name" value="HATPase_c"/>
    <property type="match status" value="1"/>
</dbReference>
<feature type="transmembrane region" description="Helical" evidence="10">
    <location>
        <begin position="27"/>
        <end position="51"/>
    </location>
</feature>
<keyword evidence="5" id="KW-0808">Transferase</keyword>
<evidence type="ECO:0000313" key="13">
    <source>
        <dbReference type="EMBL" id="MFC4588448.1"/>
    </source>
</evidence>
<evidence type="ECO:0000256" key="8">
    <source>
        <dbReference type="ARBA" id="ARBA00022989"/>
    </source>
</evidence>
<evidence type="ECO:0000256" key="6">
    <source>
        <dbReference type="ARBA" id="ARBA00022692"/>
    </source>
</evidence>
<dbReference type="SMART" id="SM00388">
    <property type="entry name" value="HisKA"/>
    <property type="match status" value="1"/>
</dbReference>
<dbReference type="InterPro" id="IPR036890">
    <property type="entry name" value="HATPase_C_sf"/>
</dbReference>
<keyword evidence="13" id="KW-0067">ATP-binding</keyword>
<evidence type="ECO:0000256" key="5">
    <source>
        <dbReference type="ARBA" id="ARBA00022679"/>
    </source>
</evidence>
<evidence type="ECO:0000259" key="12">
    <source>
        <dbReference type="PROSITE" id="PS50885"/>
    </source>
</evidence>
<dbReference type="SUPFAM" id="SSF55874">
    <property type="entry name" value="ATPase domain of HSP90 chaperone/DNA topoisomerase II/histidine kinase"/>
    <property type="match status" value="1"/>
</dbReference>
<dbReference type="InterPro" id="IPR003660">
    <property type="entry name" value="HAMP_dom"/>
</dbReference>
<dbReference type="Gene3D" id="6.10.340.10">
    <property type="match status" value="1"/>
</dbReference>
<keyword evidence="14" id="KW-1185">Reference proteome</keyword>
<dbReference type="PROSITE" id="PS50885">
    <property type="entry name" value="HAMP"/>
    <property type="match status" value="1"/>
</dbReference>
<dbReference type="PANTHER" id="PTHR43304:SF1">
    <property type="entry name" value="PAC DOMAIN-CONTAINING PROTEIN"/>
    <property type="match status" value="1"/>
</dbReference>
<keyword evidence="6 10" id="KW-0812">Transmembrane</keyword>
<dbReference type="InterPro" id="IPR007891">
    <property type="entry name" value="CHASE3"/>
</dbReference>
<evidence type="ECO:0000256" key="2">
    <source>
        <dbReference type="ARBA" id="ARBA00004236"/>
    </source>
</evidence>
<dbReference type="Gene3D" id="1.10.287.130">
    <property type="match status" value="1"/>
</dbReference>
<gene>
    <name evidence="13" type="ORF">ACFO8L_20335</name>
</gene>
<comment type="catalytic activity">
    <reaction evidence="1">
        <text>ATP + protein L-histidine = ADP + protein N-phospho-L-histidine.</text>
        <dbReference type="EC" id="2.7.13.3"/>
    </reaction>
</comment>
<keyword evidence="8 10" id="KW-1133">Transmembrane helix</keyword>